<accession>I1NZJ8</accession>
<keyword evidence="3" id="KW-1185">Reference proteome</keyword>
<dbReference type="Proteomes" id="UP000007306">
    <property type="component" value="Chromosome 2"/>
</dbReference>
<dbReference type="Gramene" id="ORGLA02G0115400.1">
    <property type="protein sequence ID" value="ORGLA02G0115400.1"/>
    <property type="gene ID" value="ORGLA02G0115400"/>
</dbReference>
<sequence length="53" mass="5229">PPPMAMPAAPSCQAPPTGLPLLTPPPAARTLSFARRLRSHGAATAAASPAASK</sequence>
<protein>
    <submittedName>
        <fullName evidence="2">Uncharacterized protein</fullName>
    </submittedName>
</protein>
<evidence type="ECO:0000256" key="1">
    <source>
        <dbReference type="SAM" id="MobiDB-lite"/>
    </source>
</evidence>
<feature type="compositionally biased region" description="Low complexity" evidence="1">
    <location>
        <begin position="1"/>
        <end position="21"/>
    </location>
</feature>
<dbReference type="EnsemblPlants" id="ORGLA02G0115400.1">
    <property type="protein sequence ID" value="ORGLA02G0115400.1"/>
    <property type="gene ID" value="ORGLA02G0115400"/>
</dbReference>
<evidence type="ECO:0000313" key="3">
    <source>
        <dbReference type="Proteomes" id="UP000007306"/>
    </source>
</evidence>
<proteinExistence type="predicted"/>
<dbReference type="AlphaFoldDB" id="I1NZJ8"/>
<organism evidence="2 3">
    <name type="scientific">Oryza glaberrima</name>
    <name type="common">African rice</name>
    <dbReference type="NCBI Taxonomy" id="4538"/>
    <lineage>
        <taxon>Eukaryota</taxon>
        <taxon>Viridiplantae</taxon>
        <taxon>Streptophyta</taxon>
        <taxon>Embryophyta</taxon>
        <taxon>Tracheophyta</taxon>
        <taxon>Spermatophyta</taxon>
        <taxon>Magnoliopsida</taxon>
        <taxon>Liliopsida</taxon>
        <taxon>Poales</taxon>
        <taxon>Poaceae</taxon>
        <taxon>BOP clade</taxon>
        <taxon>Oryzoideae</taxon>
        <taxon>Oryzeae</taxon>
        <taxon>Oryzinae</taxon>
        <taxon>Oryza</taxon>
    </lineage>
</organism>
<reference evidence="2" key="1">
    <citation type="submission" date="2015-06" db="UniProtKB">
        <authorList>
            <consortium name="EnsemblPlants"/>
        </authorList>
    </citation>
    <scope>IDENTIFICATION</scope>
</reference>
<evidence type="ECO:0000313" key="2">
    <source>
        <dbReference type="EnsemblPlants" id="ORGLA02G0115400.1"/>
    </source>
</evidence>
<dbReference type="HOGENOM" id="CLU_3074898_0_0_1"/>
<feature type="region of interest" description="Disordered" evidence="1">
    <location>
        <begin position="1"/>
        <end position="26"/>
    </location>
</feature>
<name>I1NZJ8_ORYGL</name>
<reference evidence="2 3" key="2">
    <citation type="submission" date="2018-04" db="EMBL/GenBank/DDBJ databases">
        <title>OglaRS2 (Oryza glaberrima Reference Sequence Version 2).</title>
        <authorList>
            <person name="Zhang J."/>
            <person name="Kudrna D."/>
            <person name="Lee S."/>
            <person name="Talag J."/>
            <person name="Rajasekar S."/>
            <person name="Wing R.A."/>
        </authorList>
    </citation>
    <scope>NUCLEOTIDE SEQUENCE [LARGE SCALE GENOMIC DNA]</scope>
    <source>
        <strain evidence="2 3">cv. IRGC 96717</strain>
    </source>
</reference>